<dbReference type="PROSITE" id="PS50929">
    <property type="entry name" value="ABC_TM1F"/>
    <property type="match status" value="1"/>
</dbReference>
<dbReference type="RefSeq" id="XP_005537430.1">
    <property type="nucleotide sequence ID" value="XM_005537373.1"/>
</dbReference>
<keyword evidence="4" id="KW-1003">Cell membrane</keyword>
<dbReference type="InterPro" id="IPR011527">
    <property type="entry name" value="ABC1_TM_dom"/>
</dbReference>
<dbReference type="InterPro" id="IPR027417">
    <property type="entry name" value="P-loop_NTPase"/>
</dbReference>
<evidence type="ECO:0000256" key="9">
    <source>
        <dbReference type="ARBA" id="ARBA00023136"/>
    </source>
</evidence>
<feature type="region of interest" description="Disordered" evidence="10">
    <location>
        <begin position="147"/>
        <end position="188"/>
    </location>
</feature>
<keyword evidence="15" id="KW-1185">Reference proteome</keyword>
<dbReference type="CDD" id="cd18573">
    <property type="entry name" value="ABC_6TM_ABCB10_like"/>
    <property type="match status" value="1"/>
</dbReference>
<proteinExistence type="predicted"/>
<feature type="region of interest" description="Disordered" evidence="10">
    <location>
        <begin position="518"/>
        <end position="570"/>
    </location>
</feature>
<dbReference type="PANTHER" id="PTHR43394">
    <property type="entry name" value="ATP-DEPENDENT PERMEASE MDL1, MITOCHONDRIAL"/>
    <property type="match status" value="1"/>
</dbReference>
<sequence length="863" mass="92436">MRGRLASLVHTVGRTTWSAHLQRFGLAESADCVHRCGVAGHLSSVRALHVQSFMSGRLASLVHAIGRTPRNVHRQRLRFAEYGPRNARLEDSAERQLQASAALRLRACASAPLHSELSRALQQDYRTQVASGWTRFEQGLKGRFNASRAHEARVRRQNLSTSRSTSEATPTGRAAEGPQHSTNASTNGASELEFRFKLPDAVSIRRLLRLAQPHSRLLAGAVATQVASALSTMAFPLAVGRMIDALTAADGLEQLRQVAVIMAVVFVLGAFAVGARVLLLNITGERVARALRKDLFSAMLRQDTSFFDARSTGELVNRLSADASAVARTLTDNLARSIRASITTVSAIGFLVYLSPQLTTVSLCMVPAFAAGVALFGRYARRLSRQLLDALAAANQVAAERIAAIRTVRLFAAEQLEQARYDRRIDDTYDIARRVAVIEGIYMGAGFLTAQTSLLGVLWYGGTMVYHGSLTVGALTSFAMYAVNLGVGVTSLSSAIGQLVRAQGAAARIFEVLDRDSCDAGSTTTSAKPDSDTGTPAPERPLPSGKVAAVERSLSARPEHPNDRSGSAGCRTGGIVLPVGYAPPAIEYDKVHFRYPTRPDTPILRGFQLAIEPGELCALVGGSGSGKSTLHMLLARLYDPDHGTIRFAGHDLRVLDTAWLRRQLGIVQQEPVLFAGTIAANISYGRDAQRFPAAPDAAADRVSALDADALRRAAEAAAAHEFISELPGGYQTRIGERGAGLSGGQIQRIAIARALFHEPTALTLDECTSALDLETELRVLENLVRVIRERRLTTLVITHRVPIMKVADRVVVLAGGVCAEQGSFATLIQNPHGVLPRMLLSAQESLLAGRTGASKASIASATA</sequence>
<dbReference type="GO" id="GO:0005524">
    <property type="term" value="F:ATP binding"/>
    <property type="evidence" value="ECO:0007669"/>
    <property type="project" value="UniProtKB-KW"/>
</dbReference>
<accession>M1V9C8</accession>
<dbReference type="FunFam" id="3.40.50.300:FF:000299">
    <property type="entry name" value="ABC transporter ATP-binding protein/permease"/>
    <property type="match status" value="1"/>
</dbReference>
<dbReference type="KEGG" id="cme:CYME_CMN325C"/>
<keyword evidence="7 14" id="KW-0067">ATP-binding</keyword>
<dbReference type="Proteomes" id="UP000007014">
    <property type="component" value="Chromosome 14"/>
</dbReference>
<comment type="subcellular location">
    <subcellularLocation>
        <location evidence="1">Cell membrane</location>
        <topology evidence="1">Multi-pass membrane protein</topology>
    </subcellularLocation>
</comment>
<evidence type="ECO:0000256" key="1">
    <source>
        <dbReference type="ARBA" id="ARBA00004651"/>
    </source>
</evidence>
<feature type="compositionally biased region" description="Polar residues" evidence="10">
    <location>
        <begin position="179"/>
        <end position="188"/>
    </location>
</feature>
<reference evidence="14 15" key="2">
    <citation type="journal article" date="2007" name="BMC Biol.">
        <title>A 100%-complete sequence reveals unusually simple genomic features in the hot-spring red alga Cyanidioschyzon merolae.</title>
        <authorList>
            <person name="Nozaki H."/>
            <person name="Takano H."/>
            <person name="Misumi O."/>
            <person name="Terasawa K."/>
            <person name="Matsuzaki M."/>
            <person name="Maruyama S."/>
            <person name="Nishida K."/>
            <person name="Yagisawa F."/>
            <person name="Yoshida Y."/>
            <person name="Fujiwara T."/>
            <person name="Takio S."/>
            <person name="Tamura K."/>
            <person name="Chung S.J."/>
            <person name="Nakamura S."/>
            <person name="Kuroiwa H."/>
            <person name="Tanaka K."/>
            <person name="Sato N."/>
            <person name="Kuroiwa T."/>
        </authorList>
    </citation>
    <scope>NUCLEOTIDE SEQUENCE [LARGE SCALE GENOMIC DNA]</scope>
    <source>
        <strain evidence="14 15">10D</strain>
    </source>
</reference>
<feature type="domain" description="ABC transporter" evidence="12">
    <location>
        <begin position="586"/>
        <end position="840"/>
    </location>
</feature>
<name>M1V9C8_CYAM1</name>
<evidence type="ECO:0000256" key="10">
    <source>
        <dbReference type="SAM" id="MobiDB-lite"/>
    </source>
</evidence>
<evidence type="ECO:0000256" key="6">
    <source>
        <dbReference type="ARBA" id="ARBA00022741"/>
    </source>
</evidence>
<feature type="compositionally biased region" description="Polar residues" evidence="10">
    <location>
        <begin position="520"/>
        <end position="534"/>
    </location>
</feature>
<evidence type="ECO:0000313" key="15">
    <source>
        <dbReference type="Proteomes" id="UP000007014"/>
    </source>
</evidence>
<dbReference type="Pfam" id="PF00664">
    <property type="entry name" value="ABC_membrane"/>
    <property type="match status" value="1"/>
</dbReference>
<gene>
    <name evidence="14" type="ORF">CYME_CMN325C</name>
</gene>
<evidence type="ECO:0000256" key="5">
    <source>
        <dbReference type="ARBA" id="ARBA00022692"/>
    </source>
</evidence>
<dbReference type="SMART" id="SM00382">
    <property type="entry name" value="AAA"/>
    <property type="match status" value="1"/>
</dbReference>
<dbReference type="GeneID" id="16995192"/>
<feature type="domain" description="ABC transmembrane type-1" evidence="13">
    <location>
        <begin position="219"/>
        <end position="501"/>
    </location>
</feature>
<evidence type="ECO:0000256" key="2">
    <source>
        <dbReference type="ARBA" id="ARBA00014334"/>
    </source>
</evidence>
<feature type="transmembrane region" description="Helical" evidence="11">
    <location>
        <begin position="217"/>
        <end position="238"/>
    </location>
</feature>
<dbReference type="OrthoDB" id="6500128at2759"/>
<evidence type="ECO:0000259" key="12">
    <source>
        <dbReference type="PROSITE" id="PS50893"/>
    </source>
</evidence>
<evidence type="ECO:0000256" key="3">
    <source>
        <dbReference type="ARBA" id="ARBA00022448"/>
    </source>
</evidence>
<feature type="transmembrane region" description="Helical" evidence="11">
    <location>
        <begin position="481"/>
        <end position="500"/>
    </location>
</feature>
<dbReference type="PANTHER" id="PTHR43394:SF1">
    <property type="entry name" value="ATP-BINDING CASSETTE SUB-FAMILY B MEMBER 10, MITOCHONDRIAL"/>
    <property type="match status" value="1"/>
</dbReference>
<dbReference type="InterPro" id="IPR003439">
    <property type="entry name" value="ABC_transporter-like_ATP-bd"/>
</dbReference>
<reference evidence="14 15" key="1">
    <citation type="journal article" date="2004" name="Nature">
        <title>Genome sequence of the ultrasmall unicellular red alga Cyanidioschyzon merolae 10D.</title>
        <authorList>
            <person name="Matsuzaki M."/>
            <person name="Misumi O."/>
            <person name="Shin-i T."/>
            <person name="Maruyama S."/>
            <person name="Takahara M."/>
            <person name="Miyagishima S."/>
            <person name="Mori T."/>
            <person name="Nishida K."/>
            <person name="Yagisawa F."/>
            <person name="Nishida K."/>
            <person name="Yoshida Y."/>
            <person name="Nishimura Y."/>
            <person name="Nakao S."/>
            <person name="Kobayashi T."/>
            <person name="Momoyama Y."/>
            <person name="Higashiyama T."/>
            <person name="Minoda A."/>
            <person name="Sano M."/>
            <person name="Nomoto H."/>
            <person name="Oishi K."/>
            <person name="Hayashi H."/>
            <person name="Ohta F."/>
            <person name="Nishizaka S."/>
            <person name="Haga S."/>
            <person name="Miura S."/>
            <person name="Morishita T."/>
            <person name="Kabeya Y."/>
            <person name="Terasawa K."/>
            <person name="Suzuki Y."/>
            <person name="Ishii Y."/>
            <person name="Asakawa S."/>
            <person name="Takano H."/>
            <person name="Ohta N."/>
            <person name="Kuroiwa H."/>
            <person name="Tanaka K."/>
            <person name="Shimizu N."/>
            <person name="Sugano S."/>
            <person name="Sato N."/>
            <person name="Nozaki H."/>
            <person name="Ogasawara N."/>
            <person name="Kohara Y."/>
            <person name="Kuroiwa T."/>
        </authorList>
    </citation>
    <scope>NUCLEOTIDE SEQUENCE [LARGE SCALE GENOMIC DNA]</scope>
    <source>
        <strain evidence="14 15">10D</strain>
    </source>
</reference>
<dbReference type="SUPFAM" id="SSF90123">
    <property type="entry name" value="ABC transporter transmembrane region"/>
    <property type="match status" value="1"/>
</dbReference>
<dbReference type="Gene3D" id="1.20.1560.10">
    <property type="entry name" value="ABC transporter type 1, transmembrane domain"/>
    <property type="match status" value="1"/>
</dbReference>
<feature type="transmembrane region" description="Helical" evidence="11">
    <location>
        <begin position="258"/>
        <end position="279"/>
    </location>
</feature>
<dbReference type="GO" id="GO:0015421">
    <property type="term" value="F:ABC-type oligopeptide transporter activity"/>
    <property type="evidence" value="ECO:0007669"/>
    <property type="project" value="TreeGrafter"/>
</dbReference>
<evidence type="ECO:0000259" key="13">
    <source>
        <dbReference type="PROSITE" id="PS50929"/>
    </source>
</evidence>
<dbReference type="InterPro" id="IPR036640">
    <property type="entry name" value="ABC1_TM_sf"/>
</dbReference>
<dbReference type="FunFam" id="1.20.1560.10:FF:000058">
    <property type="entry name" value="ABC transporter B family member 25"/>
    <property type="match status" value="1"/>
</dbReference>
<feature type="transmembrane region" description="Helical" evidence="11">
    <location>
        <begin position="337"/>
        <end position="354"/>
    </location>
</feature>
<dbReference type="AlphaFoldDB" id="M1V9C8"/>
<dbReference type="GO" id="GO:0090374">
    <property type="term" value="P:oligopeptide export from mitochondrion"/>
    <property type="evidence" value="ECO:0007669"/>
    <property type="project" value="TreeGrafter"/>
</dbReference>
<protein>
    <recommendedName>
        <fullName evidence="2">Probable ATP-dependent transporter ycf16</fullName>
    </recommendedName>
</protein>
<keyword evidence="6" id="KW-0547">Nucleotide-binding</keyword>
<dbReference type="HOGENOM" id="CLU_000604_84_3_1"/>
<dbReference type="STRING" id="280699.M1V9C8"/>
<dbReference type="GO" id="GO:0016887">
    <property type="term" value="F:ATP hydrolysis activity"/>
    <property type="evidence" value="ECO:0007669"/>
    <property type="project" value="InterPro"/>
</dbReference>
<dbReference type="GO" id="GO:0005886">
    <property type="term" value="C:plasma membrane"/>
    <property type="evidence" value="ECO:0007669"/>
    <property type="project" value="UniProtKB-SubCell"/>
</dbReference>
<keyword evidence="9 11" id="KW-0472">Membrane</keyword>
<dbReference type="Gramene" id="CMN325CT">
    <property type="protein sequence ID" value="CMN325CT"/>
    <property type="gene ID" value="CMN325C"/>
</dbReference>
<feature type="transmembrane region" description="Helical" evidence="11">
    <location>
        <begin position="360"/>
        <end position="380"/>
    </location>
</feature>
<keyword evidence="8 11" id="KW-1133">Transmembrane helix</keyword>
<evidence type="ECO:0000313" key="14">
    <source>
        <dbReference type="EMBL" id="BAM81394.1"/>
    </source>
</evidence>
<organism evidence="14 15">
    <name type="scientific">Cyanidioschyzon merolae (strain NIES-3377 / 10D)</name>
    <name type="common">Unicellular red alga</name>
    <dbReference type="NCBI Taxonomy" id="280699"/>
    <lineage>
        <taxon>Eukaryota</taxon>
        <taxon>Rhodophyta</taxon>
        <taxon>Bangiophyceae</taxon>
        <taxon>Cyanidiales</taxon>
        <taxon>Cyanidiaceae</taxon>
        <taxon>Cyanidioschyzon</taxon>
    </lineage>
</organism>
<dbReference type="eggNOG" id="KOG0058">
    <property type="taxonomic scope" value="Eukaryota"/>
</dbReference>
<feature type="transmembrane region" description="Helical" evidence="11">
    <location>
        <begin position="441"/>
        <end position="461"/>
    </location>
</feature>
<dbReference type="GO" id="GO:0005743">
    <property type="term" value="C:mitochondrial inner membrane"/>
    <property type="evidence" value="ECO:0007669"/>
    <property type="project" value="TreeGrafter"/>
</dbReference>
<keyword evidence="3" id="KW-0813">Transport</keyword>
<dbReference type="InterPro" id="IPR003593">
    <property type="entry name" value="AAA+_ATPase"/>
</dbReference>
<evidence type="ECO:0000256" key="4">
    <source>
        <dbReference type="ARBA" id="ARBA00022475"/>
    </source>
</evidence>
<keyword evidence="5 11" id="KW-0812">Transmembrane</keyword>
<dbReference type="Gene3D" id="3.40.50.300">
    <property type="entry name" value="P-loop containing nucleotide triphosphate hydrolases"/>
    <property type="match status" value="1"/>
</dbReference>
<evidence type="ECO:0000256" key="11">
    <source>
        <dbReference type="SAM" id="Phobius"/>
    </source>
</evidence>
<dbReference type="OMA" id="VQRMPLQ"/>
<dbReference type="InterPro" id="IPR039421">
    <property type="entry name" value="Type_1_exporter"/>
</dbReference>
<dbReference type="SUPFAM" id="SSF52540">
    <property type="entry name" value="P-loop containing nucleoside triphosphate hydrolases"/>
    <property type="match status" value="1"/>
</dbReference>
<dbReference type="EMBL" id="AP006496">
    <property type="protein sequence ID" value="BAM81394.1"/>
    <property type="molecule type" value="Genomic_DNA"/>
</dbReference>
<dbReference type="PROSITE" id="PS50893">
    <property type="entry name" value="ABC_TRANSPORTER_2"/>
    <property type="match status" value="1"/>
</dbReference>
<evidence type="ECO:0000256" key="8">
    <source>
        <dbReference type="ARBA" id="ARBA00022989"/>
    </source>
</evidence>
<dbReference type="PROSITE" id="PS00211">
    <property type="entry name" value="ABC_TRANSPORTER_1"/>
    <property type="match status" value="1"/>
</dbReference>
<evidence type="ECO:0000256" key="7">
    <source>
        <dbReference type="ARBA" id="ARBA00022840"/>
    </source>
</evidence>
<dbReference type="InterPro" id="IPR017871">
    <property type="entry name" value="ABC_transporter-like_CS"/>
</dbReference>
<feature type="compositionally biased region" description="Polar residues" evidence="10">
    <location>
        <begin position="157"/>
        <end position="169"/>
    </location>
</feature>
<dbReference type="Pfam" id="PF00005">
    <property type="entry name" value="ABC_tran"/>
    <property type="match status" value="1"/>
</dbReference>